<gene>
    <name evidence="2" type="ORF">SAY87_003357</name>
</gene>
<evidence type="ECO:0000256" key="1">
    <source>
        <dbReference type="SAM" id="MobiDB-lite"/>
    </source>
</evidence>
<organism evidence="2 3">
    <name type="scientific">Trapa incisa</name>
    <dbReference type="NCBI Taxonomy" id="236973"/>
    <lineage>
        <taxon>Eukaryota</taxon>
        <taxon>Viridiplantae</taxon>
        <taxon>Streptophyta</taxon>
        <taxon>Embryophyta</taxon>
        <taxon>Tracheophyta</taxon>
        <taxon>Spermatophyta</taxon>
        <taxon>Magnoliopsida</taxon>
        <taxon>eudicotyledons</taxon>
        <taxon>Gunneridae</taxon>
        <taxon>Pentapetalae</taxon>
        <taxon>rosids</taxon>
        <taxon>malvids</taxon>
        <taxon>Myrtales</taxon>
        <taxon>Lythraceae</taxon>
        <taxon>Trapa</taxon>
    </lineage>
</organism>
<dbReference type="Proteomes" id="UP001345219">
    <property type="component" value="Chromosome 3"/>
</dbReference>
<accession>A0AAN7KR32</accession>
<dbReference type="PANTHER" id="PTHR36038:SF3">
    <property type="entry name" value="OVATE FAMILY PROTEIN"/>
    <property type="match status" value="1"/>
</dbReference>
<dbReference type="EMBL" id="JAXIOK010000006">
    <property type="protein sequence ID" value="KAK4768216.1"/>
    <property type="molecule type" value="Genomic_DNA"/>
</dbReference>
<protein>
    <submittedName>
        <fullName evidence="2">Uncharacterized protein</fullName>
    </submittedName>
</protein>
<dbReference type="PANTHER" id="PTHR36038">
    <property type="entry name" value="OS06G0102750 PROTEIN"/>
    <property type="match status" value="1"/>
</dbReference>
<comment type="caution">
    <text evidence="2">The sequence shown here is derived from an EMBL/GenBank/DDBJ whole genome shotgun (WGS) entry which is preliminary data.</text>
</comment>
<keyword evidence="3" id="KW-1185">Reference proteome</keyword>
<name>A0AAN7KR32_9MYRT</name>
<reference evidence="2 3" key="1">
    <citation type="journal article" date="2023" name="Hortic Res">
        <title>Pangenome of water caltrop reveals structural variations and asymmetric subgenome divergence after allopolyploidization.</title>
        <authorList>
            <person name="Zhang X."/>
            <person name="Chen Y."/>
            <person name="Wang L."/>
            <person name="Yuan Y."/>
            <person name="Fang M."/>
            <person name="Shi L."/>
            <person name="Lu R."/>
            <person name="Comes H.P."/>
            <person name="Ma Y."/>
            <person name="Chen Y."/>
            <person name="Huang G."/>
            <person name="Zhou Y."/>
            <person name="Zheng Z."/>
            <person name="Qiu Y."/>
        </authorList>
    </citation>
    <scope>NUCLEOTIDE SEQUENCE [LARGE SCALE GENOMIC DNA]</scope>
    <source>
        <tissue evidence="2">Roots</tissue>
    </source>
</reference>
<feature type="compositionally biased region" description="Basic and acidic residues" evidence="1">
    <location>
        <begin position="174"/>
        <end position="185"/>
    </location>
</feature>
<evidence type="ECO:0000313" key="2">
    <source>
        <dbReference type="EMBL" id="KAK4768216.1"/>
    </source>
</evidence>
<dbReference type="AlphaFoldDB" id="A0AAN7KR32"/>
<evidence type="ECO:0000313" key="3">
    <source>
        <dbReference type="Proteomes" id="UP001345219"/>
    </source>
</evidence>
<feature type="region of interest" description="Disordered" evidence="1">
    <location>
        <begin position="165"/>
        <end position="185"/>
    </location>
</feature>
<proteinExistence type="predicted"/>
<sequence>MSINIPLVCQLAAAIDPAVQGLHLKAWILRWLFKAAREQEGVKECIATNLERKFKDIVLLEQRRKSKRSRSVQSGTRKFKSFINLCRRDIANACFYSTISLRRVGSINMRPRWKVYSWRRTKGEDITGQMKAAAEPLGGSHVGSKFLPITGSNIKVPSFSFSCSSSSSSSSCEEPAKKEKEEVKGDEARAISRMKVLLRWAAAAKSDKGSKFIRRKVLHFGSRSAALKAVQDDEELSIDSPKISFRWDVEGCSTMSSAYSTMSTASAQTIGQMGGSLLESPPRKGNWVTTDSEYVVLELRGA</sequence>